<keyword evidence="6" id="KW-1185">Reference proteome</keyword>
<feature type="region of interest" description="Disordered" evidence="3">
    <location>
        <begin position="291"/>
        <end position="316"/>
    </location>
</feature>
<organism evidence="5 6">
    <name type="scientific">Laetiporus sulphureus 93-53</name>
    <dbReference type="NCBI Taxonomy" id="1314785"/>
    <lineage>
        <taxon>Eukaryota</taxon>
        <taxon>Fungi</taxon>
        <taxon>Dikarya</taxon>
        <taxon>Basidiomycota</taxon>
        <taxon>Agaricomycotina</taxon>
        <taxon>Agaricomycetes</taxon>
        <taxon>Polyporales</taxon>
        <taxon>Laetiporus</taxon>
    </lineage>
</organism>
<dbReference type="GeneID" id="63831088"/>
<accession>A0A165IBB9</accession>
<sequence length="424" mass="46667">MATPTVADLNKQMWDEALTRLLDLSTVTIKRNAELEARVTELEVELSVWKQAHTNVLEAAERDKKTHNARVATLNKQLSSGLFKNQNPLVLCVIDGDANVFNPSLIAEGHKGGRLAAQELTKGIAEFLAQEEVQVFGRLSFWVTVYLHKRGLLSMLQSENICSADQFEAFITGLSQASPRFSIVDVGPGDGADVKIKEYLQTYISLPQTLRVFFGGGQDGSYGTTFAAIEKDDSLGKIVLLHGANGPSENLQQLSLPIMQTEGLFMTNVPGYAQRRPSHIPLSGFNNNVMSESGLISPQSEPQSSAPSPTSRATYGKRLIDPTKPLHKQNPPPCNEHYLMTCTKGVNCKYSHDWLLTSEQLEVLAKNAKKAPCNYLKNGVDCPYGDRCCWGHVCPGGARCFHLSKGKCWFKGEDMHPPLSAQDY</sequence>
<dbReference type="PANTHER" id="PTHR37543:SF1">
    <property type="entry name" value="CCCH ZINC FINGER DNA BINDING PROTEIN (AFU_ORTHOLOGUE AFUA_5G12760)"/>
    <property type="match status" value="1"/>
</dbReference>
<feature type="zinc finger region" description="C3H1-type" evidence="1">
    <location>
        <begin position="328"/>
        <end position="355"/>
    </location>
</feature>
<dbReference type="EMBL" id="KV427605">
    <property type="protein sequence ID" value="KZT12842.1"/>
    <property type="molecule type" value="Genomic_DNA"/>
</dbReference>
<dbReference type="InParanoid" id="A0A165IBB9"/>
<dbReference type="Pfam" id="PF25540">
    <property type="entry name" value="DUF7923"/>
    <property type="match status" value="1"/>
</dbReference>
<dbReference type="STRING" id="1314785.A0A165IBB9"/>
<keyword evidence="1" id="KW-0862">Zinc</keyword>
<dbReference type="Proteomes" id="UP000076871">
    <property type="component" value="Unassembled WGS sequence"/>
</dbReference>
<evidence type="ECO:0000313" key="5">
    <source>
        <dbReference type="EMBL" id="KZT12842.1"/>
    </source>
</evidence>
<dbReference type="AlphaFoldDB" id="A0A165IBB9"/>
<dbReference type="InterPro" id="IPR000571">
    <property type="entry name" value="Znf_CCCH"/>
</dbReference>
<evidence type="ECO:0000256" key="1">
    <source>
        <dbReference type="PROSITE-ProRule" id="PRU00723"/>
    </source>
</evidence>
<feature type="zinc finger region" description="C3H1-type" evidence="1">
    <location>
        <begin position="367"/>
        <end position="395"/>
    </location>
</feature>
<dbReference type="GO" id="GO:0008270">
    <property type="term" value="F:zinc ion binding"/>
    <property type="evidence" value="ECO:0007669"/>
    <property type="project" value="UniProtKB-KW"/>
</dbReference>
<evidence type="ECO:0000259" key="4">
    <source>
        <dbReference type="PROSITE" id="PS50103"/>
    </source>
</evidence>
<dbReference type="RefSeq" id="XP_040770352.1">
    <property type="nucleotide sequence ID" value="XM_040914060.1"/>
</dbReference>
<dbReference type="InterPro" id="IPR057683">
    <property type="entry name" value="DUF7923"/>
</dbReference>
<feature type="domain" description="C3H1-type" evidence="4">
    <location>
        <begin position="367"/>
        <end position="395"/>
    </location>
</feature>
<dbReference type="OrthoDB" id="2270193at2759"/>
<proteinExistence type="predicted"/>
<dbReference type="PANTHER" id="PTHR37543">
    <property type="entry name" value="CCCH ZINC FINGER DNA BINDING PROTEIN (AFU_ORTHOLOGUE AFUA_5G12760)"/>
    <property type="match status" value="1"/>
</dbReference>
<keyword evidence="2" id="KW-0175">Coiled coil</keyword>
<reference evidence="5 6" key="1">
    <citation type="journal article" date="2016" name="Mol. Biol. Evol.">
        <title>Comparative Genomics of Early-Diverging Mushroom-Forming Fungi Provides Insights into the Origins of Lignocellulose Decay Capabilities.</title>
        <authorList>
            <person name="Nagy L.G."/>
            <person name="Riley R."/>
            <person name="Tritt A."/>
            <person name="Adam C."/>
            <person name="Daum C."/>
            <person name="Floudas D."/>
            <person name="Sun H."/>
            <person name="Yadav J.S."/>
            <person name="Pangilinan J."/>
            <person name="Larsson K.H."/>
            <person name="Matsuura K."/>
            <person name="Barry K."/>
            <person name="Labutti K."/>
            <person name="Kuo R."/>
            <person name="Ohm R.A."/>
            <person name="Bhattacharya S.S."/>
            <person name="Shirouzu T."/>
            <person name="Yoshinaga Y."/>
            <person name="Martin F.M."/>
            <person name="Grigoriev I.V."/>
            <person name="Hibbett D.S."/>
        </authorList>
    </citation>
    <scope>NUCLEOTIDE SEQUENCE [LARGE SCALE GENOMIC DNA]</scope>
    <source>
        <strain evidence="5 6">93-53</strain>
    </source>
</reference>
<keyword evidence="1" id="KW-0863">Zinc-finger</keyword>
<dbReference type="PROSITE" id="PS50103">
    <property type="entry name" value="ZF_C3H1"/>
    <property type="match status" value="2"/>
</dbReference>
<keyword evidence="1" id="KW-0479">Metal-binding</keyword>
<feature type="coiled-coil region" evidence="2">
    <location>
        <begin position="32"/>
        <end position="77"/>
    </location>
</feature>
<evidence type="ECO:0000313" key="6">
    <source>
        <dbReference type="Proteomes" id="UP000076871"/>
    </source>
</evidence>
<name>A0A165IBB9_9APHY</name>
<evidence type="ECO:0000256" key="2">
    <source>
        <dbReference type="SAM" id="Coils"/>
    </source>
</evidence>
<gene>
    <name evidence="5" type="ORF">LAESUDRAFT_808368</name>
</gene>
<feature type="compositionally biased region" description="Low complexity" evidence="3">
    <location>
        <begin position="297"/>
        <end position="311"/>
    </location>
</feature>
<feature type="domain" description="C3H1-type" evidence="4">
    <location>
        <begin position="328"/>
        <end position="355"/>
    </location>
</feature>
<protein>
    <recommendedName>
        <fullName evidence="4">C3H1-type domain-containing protein</fullName>
    </recommendedName>
</protein>
<evidence type="ECO:0000256" key="3">
    <source>
        <dbReference type="SAM" id="MobiDB-lite"/>
    </source>
</evidence>